<keyword evidence="2" id="KW-1185">Reference proteome</keyword>
<comment type="caution">
    <text evidence="1">The sequence shown here is derived from an EMBL/GenBank/DDBJ whole genome shotgun (WGS) entry which is preliminary data.</text>
</comment>
<dbReference type="STRING" id="137838.GCA_001458595_00969"/>
<dbReference type="EMBL" id="PDCJ01000004">
    <property type="protein sequence ID" value="PEG29215.1"/>
    <property type="molecule type" value="Genomic_DNA"/>
</dbReference>
<dbReference type="OrthoDB" id="1875136at2"/>
<dbReference type="Proteomes" id="UP000220840">
    <property type="component" value="Unassembled WGS sequence"/>
</dbReference>
<organism evidence="1 2">
    <name type="scientific">Clostridium neonatale</name>
    <dbReference type="NCBI Taxonomy" id="137838"/>
    <lineage>
        <taxon>Bacteria</taxon>
        <taxon>Bacillati</taxon>
        <taxon>Bacillota</taxon>
        <taxon>Clostridia</taxon>
        <taxon>Eubacteriales</taxon>
        <taxon>Clostridiaceae</taxon>
        <taxon>Clostridium</taxon>
    </lineage>
</organism>
<reference evidence="1 2" key="1">
    <citation type="submission" date="2017-10" db="EMBL/GenBank/DDBJ databases">
        <title>Effective Description of Clostridium neonatale sp. nov. linked to necrotizing enterocolitis in neonates and a clarification of species assignable to the genus Clostridium (Prazmowski 1880) emend. Lawson and Rainey 2016.</title>
        <authorList>
            <person name="Bernard K."/>
            <person name="Burdz T."/>
            <person name="Wiebe D."/>
            <person name="Balcewich B."/>
            <person name="Alfa M."/>
            <person name="Bernier A.-M."/>
        </authorList>
    </citation>
    <scope>NUCLEOTIDE SEQUENCE [LARGE SCALE GENOMIC DNA]</scope>
    <source>
        <strain evidence="1 2">LCDC99A005</strain>
    </source>
</reference>
<protein>
    <submittedName>
        <fullName evidence="1">Uncharacterized protein</fullName>
    </submittedName>
</protein>
<name>A0A2A7MC14_9CLOT</name>
<dbReference type="AlphaFoldDB" id="A0A2A7MC14"/>
<evidence type="ECO:0000313" key="1">
    <source>
        <dbReference type="EMBL" id="PEG29215.1"/>
    </source>
</evidence>
<evidence type="ECO:0000313" key="2">
    <source>
        <dbReference type="Proteomes" id="UP000220840"/>
    </source>
</evidence>
<proteinExistence type="predicted"/>
<gene>
    <name evidence="1" type="ORF">CQ394_17750</name>
</gene>
<sequence length="447" mass="50623">MNYRESLAYSKDFINGTNTEILKKKAIVPYTGTATIKLFDSLTGKQTYEAKSENRISAIFGNIAYLDGFYYPILDNKLNNTLYSIYTSLPFRMIALTTGDIAEDSYDYFSWGSLVGYADCLTPYSGSDNLRGTVNQAETIRTIDTMHYVIDFPTNAANGTFRSIYWSGGVPVNTPTNPKLNYTYTKQTLEKGTYGTSLPNYNICTDETNLYVLKVSSTIIYVYDKITYEKKSNITLSDTSIAIAYDGVNFWSLLSTGAFKKFDKDFKVLNTYLKSSVITNDIPRSLQFFDIAVDEASIYISYSGYKESSGNLAKGCIAKYDKDGTFREKSDIYQEYIYNFPITKITNNKFIVVINNSLSMQLNDDLSVYGNLNSNLKDYKSIAWDNSTSTMFTYTSNSYGELKQEYIIPASAHTLLPETVTKVPTNTMKIQYDFTCEYVEALRMPKH</sequence>
<dbReference type="RefSeq" id="WP_058293890.1">
    <property type="nucleotide sequence ID" value="NZ_LN890327.1"/>
</dbReference>
<accession>A0A2A7MC14</accession>